<evidence type="ECO:0000256" key="1">
    <source>
        <dbReference type="ARBA" id="ARBA00001971"/>
    </source>
</evidence>
<keyword evidence="6" id="KW-0560">Oxidoreductase</keyword>
<evidence type="ECO:0000256" key="5">
    <source>
        <dbReference type="ARBA" id="ARBA00022723"/>
    </source>
</evidence>
<evidence type="ECO:0000256" key="2">
    <source>
        <dbReference type="ARBA" id="ARBA00004660"/>
    </source>
</evidence>
<evidence type="ECO:0000313" key="11">
    <source>
        <dbReference type="Proteomes" id="UP000286716"/>
    </source>
</evidence>
<organism evidence="10 11">
    <name type="scientific">Amycolatopsis balhimycina DSM 5908</name>
    <dbReference type="NCBI Taxonomy" id="1081091"/>
    <lineage>
        <taxon>Bacteria</taxon>
        <taxon>Bacillati</taxon>
        <taxon>Actinomycetota</taxon>
        <taxon>Actinomycetes</taxon>
        <taxon>Pseudonocardiales</taxon>
        <taxon>Pseudonocardiaceae</taxon>
        <taxon>Amycolatopsis</taxon>
    </lineage>
</organism>
<evidence type="ECO:0000256" key="4">
    <source>
        <dbReference type="ARBA" id="ARBA00022617"/>
    </source>
</evidence>
<dbReference type="PANTHER" id="PTHR46696">
    <property type="entry name" value="P450, PUTATIVE (EUROFUNG)-RELATED"/>
    <property type="match status" value="1"/>
</dbReference>
<comment type="similarity">
    <text evidence="3">Belongs to the cytochrome P450 family.</text>
</comment>
<evidence type="ECO:0000256" key="7">
    <source>
        <dbReference type="ARBA" id="ARBA00023004"/>
    </source>
</evidence>
<dbReference type="SUPFAM" id="SSF48264">
    <property type="entry name" value="Cytochrome P450"/>
    <property type="match status" value="1"/>
</dbReference>
<proteinExistence type="inferred from homology"/>
<keyword evidence="4" id="KW-0349">Heme</keyword>
<dbReference type="RefSeq" id="WP_020638045.1">
    <property type="nucleotide sequence ID" value="NZ_QHHU01000100.1"/>
</dbReference>
<evidence type="ECO:0000256" key="3">
    <source>
        <dbReference type="ARBA" id="ARBA00010617"/>
    </source>
</evidence>
<dbReference type="GO" id="GO:0004497">
    <property type="term" value="F:monooxygenase activity"/>
    <property type="evidence" value="ECO:0007669"/>
    <property type="project" value="UniProtKB-KW"/>
</dbReference>
<protein>
    <submittedName>
        <fullName evidence="10">Cytochrome P450</fullName>
    </submittedName>
</protein>
<dbReference type="FunFam" id="1.10.630.10:FF:000018">
    <property type="entry name" value="Cytochrome P450 monooxygenase"/>
    <property type="match status" value="1"/>
</dbReference>
<evidence type="ECO:0000256" key="8">
    <source>
        <dbReference type="ARBA" id="ARBA00023033"/>
    </source>
</evidence>
<evidence type="ECO:0000256" key="9">
    <source>
        <dbReference type="ARBA" id="ARBA00055433"/>
    </source>
</evidence>
<accession>A0A428VY23</accession>
<dbReference type="PANTHER" id="PTHR46696:SF5">
    <property type="entry name" value="CYTOCHROME P450 BJ-1"/>
    <property type="match status" value="1"/>
</dbReference>
<comment type="cofactor">
    <cofactor evidence="1">
        <name>heme</name>
        <dbReference type="ChEBI" id="CHEBI:30413"/>
    </cofactor>
</comment>
<dbReference type="OrthoDB" id="3804058at2"/>
<comment type="caution">
    <text evidence="10">The sequence shown here is derived from an EMBL/GenBank/DDBJ whole genome shotgun (WGS) entry which is preliminary data.</text>
</comment>
<keyword evidence="7" id="KW-0408">Iron</keyword>
<dbReference type="GO" id="GO:0016705">
    <property type="term" value="F:oxidoreductase activity, acting on paired donors, with incorporation or reduction of molecular oxygen"/>
    <property type="evidence" value="ECO:0007669"/>
    <property type="project" value="InterPro"/>
</dbReference>
<dbReference type="AlphaFoldDB" id="A0A428VY23"/>
<keyword evidence="5" id="KW-0479">Metal-binding</keyword>
<dbReference type="Pfam" id="PF00067">
    <property type="entry name" value="p450"/>
    <property type="match status" value="1"/>
</dbReference>
<comment type="function">
    <text evidence="9">Involved in the coupling of aromatic side chains of the heptapeptide of vancomycin.</text>
</comment>
<name>A0A428VY23_AMYBA</name>
<reference evidence="10 11" key="1">
    <citation type="submission" date="2018-05" db="EMBL/GenBank/DDBJ databases">
        <title>Evolution of GPA BGCs.</title>
        <authorList>
            <person name="Waglechner N."/>
            <person name="Wright G.D."/>
        </authorList>
    </citation>
    <scope>NUCLEOTIDE SEQUENCE [LARGE SCALE GENOMIC DNA]</scope>
    <source>
        <strain evidence="10 11">DSM 5908</strain>
    </source>
</reference>
<dbReference type="InterPro" id="IPR002397">
    <property type="entry name" value="Cyt_P450_B"/>
</dbReference>
<evidence type="ECO:0000313" key="10">
    <source>
        <dbReference type="EMBL" id="RSM35687.1"/>
    </source>
</evidence>
<gene>
    <name evidence="10" type="ORF">DMA12_43325</name>
</gene>
<keyword evidence="8" id="KW-0503">Monooxygenase</keyword>
<dbReference type="GO" id="GO:0020037">
    <property type="term" value="F:heme binding"/>
    <property type="evidence" value="ECO:0007669"/>
    <property type="project" value="InterPro"/>
</dbReference>
<dbReference type="EMBL" id="QHHU01000100">
    <property type="protein sequence ID" value="RSM35687.1"/>
    <property type="molecule type" value="Genomic_DNA"/>
</dbReference>
<dbReference type="Proteomes" id="UP000286716">
    <property type="component" value="Unassembled WGS sequence"/>
</dbReference>
<sequence length="398" mass="43346">MTTSEELPTLASLRSPVLGDNPYLRKLQAERPIWRVRTDTGDEGWLVVGYPEIKELMLDKRIGRTHPNPAEAAQLADNPIFSMIAGVAAGRDEHELHAAFRALLIPHFSHKKMQSLKPRVEGIVRGMVDELAALTPPVDLQTAFSLPVSLKVLCELMGVPEDERDLLGELLDHVHEIGEHASAGQAEFIRYLMGLAARKRENPADDVISGICQAGLKDSDVTNIVCMLLFAGHESVATHIGNGVARLLTRPDLLTEVRADPSAMAGAVEELLRTANFGGGAQPHYAHEDIEICGVTIRAGDLVLPDFAIANFDERSFADPDRIDFGRKPNQHLTFAHGAWHCVGAPLARLELNAVFTALLEKFPGLTLTTTLERLNRADGDDGTDRLAASISALPVAW</sequence>
<comment type="pathway">
    <text evidence="2">Antibiotic biosynthesis; vancomycin biosynthesis.</text>
</comment>
<keyword evidence="11" id="KW-1185">Reference proteome</keyword>
<evidence type="ECO:0000256" key="6">
    <source>
        <dbReference type="ARBA" id="ARBA00023002"/>
    </source>
</evidence>
<dbReference type="PRINTS" id="PR00359">
    <property type="entry name" value="BP450"/>
</dbReference>
<dbReference type="InterPro" id="IPR001128">
    <property type="entry name" value="Cyt_P450"/>
</dbReference>
<dbReference type="InterPro" id="IPR036396">
    <property type="entry name" value="Cyt_P450_sf"/>
</dbReference>
<dbReference type="Gene3D" id="1.10.630.10">
    <property type="entry name" value="Cytochrome P450"/>
    <property type="match status" value="1"/>
</dbReference>
<dbReference type="GO" id="GO:0005506">
    <property type="term" value="F:iron ion binding"/>
    <property type="evidence" value="ECO:0007669"/>
    <property type="project" value="InterPro"/>
</dbReference>